<dbReference type="PANTHER" id="PTHR43355:SF2">
    <property type="entry name" value="FLAVIN REDUCTASE (NADPH)"/>
    <property type="match status" value="1"/>
</dbReference>
<dbReference type="RefSeq" id="WP_149757599.1">
    <property type="nucleotide sequence ID" value="NZ_FOMS01000013.1"/>
</dbReference>
<evidence type="ECO:0000313" key="3">
    <source>
        <dbReference type="Proteomes" id="UP000325289"/>
    </source>
</evidence>
<dbReference type="GO" id="GO:0004074">
    <property type="term" value="F:biliverdin reductase [NAD(P)H] activity"/>
    <property type="evidence" value="ECO:0007669"/>
    <property type="project" value="TreeGrafter"/>
</dbReference>
<dbReference type="InterPro" id="IPR016040">
    <property type="entry name" value="NAD(P)-bd_dom"/>
</dbReference>
<dbReference type="PANTHER" id="PTHR43355">
    <property type="entry name" value="FLAVIN REDUCTASE (NADPH)"/>
    <property type="match status" value="1"/>
</dbReference>
<dbReference type="InterPro" id="IPR036291">
    <property type="entry name" value="NAD(P)-bd_dom_sf"/>
</dbReference>
<dbReference type="AlphaFoldDB" id="A0A1I2CBA3"/>
<dbReference type="OrthoDB" id="7419852at2"/>
<dbReference type="SUPFAM" id="SSF51735">
    <property type="entry name" value="NAD(P)-binding Rossmann-fold domains"/>
    <property type="match status" value="1"/>
</dbReference>
<evidence type="ECO:0000259" key="1">
    <source>
        <dbReference type="Pfam" id="PF13460"/>
    </source>
</evidence>
<protein>
    <submittedName>
        <fullName evidence="2">NADH-flavin reductase</fullName>
    </submittedName>
</protein>
<dbReference type="Gene3D" id="3.40.50.720">
    <property type="entry name" value="NAD(P)-binding Rossmann-like Domain"/>
    <property type="match status" value="1"/>
</dbReference>
<name>A0A1I2CBA3_9RHOB</name>
<sequence length="213" mass="23404">MAHILVIGASRGIGLQTVQRGLELGHHMRGLARSPSRIDIVDSRFEAVQGDATNLEDVRRALTGVDAVILTLGIKESVAMLWQKVTLFSEATRVLIDAMQSTGPDRLVCLTGIGTSESIEALSRIERLGHSILLGEPYKDKTRQEDMIRASSLRWTFARPVILTNGKRTEGYKVLTDPKDWRMGLISRADVADFLVRAATDDSLVGQAPVLTR</sequence>
<proteinExistence type="predicted"/>
<dbReference type="GO" id="GO:0042602">
    <property type="term" value="F:riboflavin reductase (NADPH) activity"/>
    <property type="evidence" value="ECO:0007669"/>
    <property type="project" value="TreeGrafter"/>
</dbReference>
<feature type="domain" description="NAD(P)-binding" evidence="1">
    <location>
        <begin position="8"/>
        <end position="201"/>
    </location>
</feature>
<organism evidence="2 3">
    <name type="scientific">Roseivivax sediminis</name>
    <dbReference type="NCBI Taxonomy" id="936889"/>
    <lineage>
        <taxon>Bacteria</taxon>
        <taxon>Pseudomonadati</taxon>
        <taxon>Pseudomonadota</taxon>
        <taxon>Alphaproteobacteria</taxon>
        <taxon>Rhodobacterales</taxon>
        <taxon>Roseobacteraceae</taxon>
        <taxon>Roseivivax</taxon>
    </lineage>
</organism>
<evidence type="ECO:0000313" key="2">
    <source>
        <dbReference type="EMBL" id="SFE65611.1"/>
    </source>
</evidence>
<reference evidence="2 3" key="1">
    <citation type="submission" date="2016-10" db="EMBL/GenBank/DDBJ databases">
        <authorList>
            <person name="Varghese N."/>
            <person name="Submissions S."/>
        </authorList>
    </citation>
    <scope>NUCLEOTIDE SEQUENCE [LARGE SCALE GENOMIC DNA]</scope>
    <source>
        <strain evidence="3">YIM D21,KCTC 23444,ACCC 10710</strain>
    </source>
</reference>
<gene>
    <name evidence="2" type="ORF">SAMN04515678_11336</name>
</gene>
<keyword evidence="3" id="KW-1185">Reference proteome</keyword>
<accession>A0A1I2CBA3</accession>
<dbReference type="Pfam" id="PF13460">
    <property type="entry name" value="NAD_binding_10"/>
    <property type="match status" value="1"/>
</dbReference>
<dbReference type="InterPro" id="IPR051606">
    <property type="entry name" value="Polyketide_Oxido-like"/>
</dbReference>
<dbReference type="Proteomes" id="UP000325289">
    <property type="component" value="Unassembled WGS sequence"/>
</dbReference>
<dbReference type="EMBL" id="FOMS01000013">
    <property type="protein sequence ID" value="SFE65611.1"/>
    <property type="molecule type" value="Genomic_DNA"/>
</dbReference>